<dbReference type="GO" id="GO:0008408">
    <property type="term" value="F:3'-5' exonuclease activity"/>
    <property type="evidence" value="ECO:0007669"/>
    <property type="project" value="InterPro"/>
</dbReference>
<dbReference type="InterPro" id="IPR041931">
    <property type="entry name" value="DNA_pol3_alpha_thumb_dom"/>
</dbReference>
<dbReference type="Gene3D" id="1.10.10.1600">
    <property type="entry name" value="Bacterial DNA polymerase III alpha subunit, thumb domain"/>
    <property type="match status" value="1"/>
</dbReference>
<evidence type="ECO:0000256" key="2">
    <source>
        <dbReference type="ARBA" id="ARBA00022679"/>
    </source>
</evidence>
<evidence type="ECO:0000256" key="6">
    <source>
        <dbReference type="ARBA" id="ARBA00049244"/>
    </source>
</evidence>
<dbReference type="EC" id="2.7.7.7" evidence="1"/>
<dbReference type="InterPro" id="IPR040982">
    <property type="entry name" value="DNA_pol3_finger"/>
</dbReference>
<dbReference type="InterPro" id="IPR004013">
    <property type="entry name" value="PHP_dom"/>
</dbReference>
<dbReference type="Pfam" id="PF07733">
    <property type="entry name" value="DNA_pol3_alpha"/>
    <property type="match status" value="1"/>
</dbReference>
<organism evidence="8 9">
    <name type="scientific">Deinococcus soli</name>
    <name type="common">ex Cha et al. 2016</name>
    <dbReference type="NCBI Taxonomy" id="1309411"/>
    <lineage>
        <taxon>Bacteria</taxon>
        <taxon>Thermotogati</taxon>
        <taxon>Deinococcota</taxon>
        <taxon>Deinococci</taxon>
        <taxon>Deinococcales</taxon>
        <taxon>Deinococcaceae</taxon>
        <taxon>Deinococcus</taxon>
    </lineage>
</organism>
<dbReference type="SUPFAM" id="SSF89550">
    <property type="entry name" value="PHP domain-like"/>
    <property type="match status" value="1"/>
</dbReference>
<keyword evidence="2 8" id="KW-0808">Transferase</keyword>
<evidence type="ECO:0000256" key="1">
    <source>
        <dbReference type="ARBA" id="ARBA00012417"/>
    </source>
</evidence>
<dbReference type="PANTHER" id="PTHR32294">
    <property type="entry name" value="DNA POLYMERASE III SUBUNIT ALPHA"/>
    <property type="match status" value="1"/>
</dbReference>
<dbReference type="AlphaFoldDB" id="A0AAE3XCY2"/>
<dbReference type="InterPro" id="IPR003141">
    <property type="entry name" value="Pol/His_phosphatase_N"/>
</dbReference>
<dbReference type="Gene3D" id="1.10.150.870">
    <property type="match status" value="1"/>
</dbReference>
<dbReference type="EMBL" id="JAVDQK010000004">
    <property type="protein sequence ID" value="MDR6218207.1"/>
    <property type="molecule type" value="Genomic_DNA"/>
</dbReference>
<dbReference type="CDD" id="cd04485">
    <property type="entry name" value="DnaE_OBF"/>
    <property type="match status" value="1"/>
</dbReference>
<proteinExistence type="predicted"/>
<evidence type="ECO:0000313" key="9">
    <source>
        <dbReference type="Proteomes" id="UP001185331"/>
    </source>
</evidence>
<dbReference type="Pfam" id="PF02811">
    <property type="entry name" value="PHP"/>
    <property type="match status" value="1"/>
</dbReference>
<dbReference type="GO" id="GO:0006260">
    <property type="term" value="P:DNA replication"/>
    <property type="evidence" value="ECO:0007669"/>
    <property type="project" value="UniProtKB-KW"/>
</dbReference>
<feature type="domain" description="Polymerase/histidinol phosphatase N-terminal" evidence="7">
    <location>
        <begin position="18"/>
        <end position="87"/>
    </location>
</feature>
<sequence length="1202" mass="131891">MTHIHLPDGSCCAPKRFAHLHQHTQYSLLDGAAKVDDLLSWVKQVTPDRPTCALTDHGNMHGAVRFYNAALRAGVKPILGFEAYVTPGSRFDRSKGEDGEKTLHHLTLLAQNLEGYRNLSRLSSAGFLEGFYYKPRIDHALLAEHTAGVIALSGCISAEVPQLILAGRESEAWTRMEWFARTFPGRYFVEVQRHGDPHSTRPEEAELARLQLHVNAFLKDAAQELGLPVVATNDGHYVQRQDATTHDVLLAVQTGKTLDDPQRFKFACDEFYVKTPAELMEHLPVSEWGEEIYDNTGVVADLCEDEYLPLGRKRVYQMPEIPTPAGVSAGAHLRQLTLQGVQDRYPAVTDDALREYARGAYLALGRAAHAVLDQCGDPKLTTRAALHRFLALAGEACEQRAKAAHEKYATYPGLERLPDGEARRVLSRMEYELGVINGMGFPDYFLIVADYVTWAKARGIGVGPGRGSGAGSLVAYALRITDLDPLAFGLLFERFLNPERVSMPDFDVDFDDVRRGEVVRYLWETYGEDKVAQIANHNELGAKMAFKDAARVMGVSAADANTLTKLFPDHLSLAEAGEMREVKRRLDAHPALRRAFDAAVPLEGITRGIGVHASGVVIGRDALVNLVPLMRDTKGGGVVCQFDMKAVEDLGLVKMDILGLSTLSLLAEVLRLLRARGEHVDLSAIALDDPAPFDLLARGDTTGVFQLEGGGITGATKLMRPRTLNDIIALGALYRPGPMEHIPTYVRRLHGEEAVTYDGLEGVEAQLRPILDFTYGIPVYQEQVMRIASDIAGYSLGEADLLRRAMGKKDNVEMARQRGVFLDKCAARHVRAAEAERLFDLLARFANYGFNQSHSAAYGLITYQTAYLKAKYPVEFTAALLTLHAGDPKRMPKYVADARLRRVPLLPPSVNDSGANFTPQPQGVRFGLTALRGVSEETALRILSERDRAGPFRGLMDFCARFDSKVRSRRVLEALIKAGTMDTFGPRESLLASVDGVLNLLDKRDRQRKKRGELSGTLLLDDPLDEPPLVDAPPVSAAERLAWEVQMLGLYLSGHPLDAAPRLAGAASVHLVDLDGLLAQSGRSKVVLAGVLEKFEKKTTKAKEDWGVLTFSDPTGAVEALAFSRVYARVAPKLITGVPMVLVGTVDEDKGAARLVVDLLLLEPDLPGGPLTPELILSGMRAKTIEAQRSGWRTKSKSRGKE</sequence>
<comment type="caution">
    <text evidence="8">The sequence shown here is derived from an EMBL/GenBank/DDBJ whole genome shotgun (WGS) entry which is preliminary data.</text>
</comment>
<gene>
    <name evidence="8" type="ORF">J2Y00_001770</name>
</gene>
<dbReference type="CDD" id="cd12113">
    <property type="entry name" value="PHP_PolIIIA_DnaE3"/>
    <property type="match status" value="1"/>
</dbReference>
<dbReference type="InterPro" id="IPR016195">
    <property type="entry name" value="Pol/histidinol_Pase-like"/>
</dbReference>
<evidence type="ECO:0000256" key="5">
    <source>
        <dbReference type="ARBA" id="ARBA00022932"/>
    </source>
</evidence>
<dbReference type="Pfam" id="PF17657">
    <property type="entry name" value="DNA_pol3_finger"/>
    <property type="match status" value="1"/>
</dbReference>
<dbReference type="RefSeq" id="WP_309854422.1">
    <property type="nucleotide sequence ID" value="NZ_JAVDQJ010000005.1"/>
</dbReference>
<keyword evidence="5" id="KW-0239">DNA-directed DNA polymerase</keyword>
<dbReference type="InterPro" id="IPR029460">
    <property type="entry name" value="DNAPol_HHH"/>
</dbReference>
<accession>A0AAE3XCY2</accession>
<dbReference type="Proteomes" id="UP001185331">
    <property type="component" value="Unassembled WGS sequence"/>
</dbReference>
<dbReference type="PANTHER" id="PTHR32294:SF0">
    <property type="entry name" value="DNA POLYMERASE III SUBUNIT ALPHA"/>
    <property type="match status" value="1"/>
</dbReference>
<name>A0AAE3XCY2_9DEIO</name>
<protein>
    <recommendedName>
        <fullName evidence="1">DNA-directed DNA polymerase</fullName>
        <ecNumber evidence="1">2.7.7.7</ecNumber>
    </recommendedName>
</protein>
<dbReference type="InterPro" id="IPR004805">
    <property type="entry name" value="DnaE2/DnaE/PolC"/>
</dbReference>
<dbReference type="Gene3D" id="3.20.20.140">
    <property type="entry name" value="Metal-dependent hydrolases"/>
    <property type="match status" value="1"/>
</dbReference>
<keyword evidence="4" id="KW-0235">DNA replication</keyword>
<comment type="catalytic activity">
    <reaction evidence="6">
        <text>DNA(n) + a 2'-deoxyribonucleoside 5'-triphosphate = DNA(n+1) + diphosphate</text>
        <dbReference type="Rhea" id="RHEA:22508"/>
        <dbReference type="Rhea" id="RHEA-COMP:17339"/>
        <dbReference type="Rhea" id="RHEA-COMP:17340"/>
        <dbReference type="ChEBI" id="CHEBI:33019"/>
        <dbReference type="ChEBI" id="CHEBI:61560"/>
        <dbReference type="ChEBI" id="CHEBI:173112"/>
        <dbReference type="EC" id="2.7.7.7"/>
    </reaction>
</comment>
<reference evidence="8" key="1">
    <citation type="submission" date="2023-07" db="EMBL/GenBank/DDBJ databases">
        <title>Sorghum-associated microbial communities from plants grown in Nebraska, USA.</title>
        <authorList>
            <person name="Schachtman D."/>
        </authorList>
    </citation>
    <scope>NUCLEOTIDE SEQUENCE</scope>
    <source>
        <strain evidence="8">BE330</strain>
    </source>
</reference>
<evidence type="ECO:0000313" key="8">
    <source>
        <dbReference type="EMBL" id="MDR6218207.1"/>
    </source>
</evidence>
<evidence type="ECO:0000259" key="7">
    <source>
        <dbReference type="SMART" id="SM00481"/>
    </source>
</evidence>
<dbReference type="InterPro" id="IPR011708">
    <property type="entry name" value="DNA_pol3_alpha_NTPase_dom"/>
</dbReference>
<dbReference type="Pfam" id="PF14579">
    <property type="entry name" value="HHH_6"/>
    <property type="match status" value="1"/>
</dbReference>
<dbReference type="GO" id="GO:0003887">
    <property type="term" value="F:DNA-directed DNA polymerase activity"/>
    <property type="evidence" value="ECO:0007669"/>
    <property type="project" value="UniProtKB-KW"/>
</dbReference>
<evidence type="ECO:0000256" key="4">
    <source>
        <dbReference type="ARBA" id="ARBA00022705"/>
    </source>
</evidence>
<dbReference type="SMART" id="SM00481">
    <property type="entry name" value="POLIIIAc"/>
    <property type="match status" value="1"/>
</dbReference>
<evidence type="ECO:0000256" key="3">
    <source>
        <dbReference type="ARBA" id="ARBA00022695"/>
    </source>
</evidence>
<dbReference type="NCBIfam" id="TIGR00594">
    <property type="entry name" value="polc"/>
    <property type="match status" value="1"/>
</dbReference>
<keyword evidence="3 8" id="KW-0548">Nucleotidyltransferase</keyword>